<sequence>MQAKPIDGGPPPIDAGAFAEAHRRLLADRATQFDLPRYEPPHTPAWLHDLWTWLKAGAPVVFWIGVAALALFLLLVLFRWATGRDWRWRRRRKDETAEDWRPDEAPARQLLAEADQLAAQGMFSEAAHLLLFRSIADIDARRPDLIGPALTSRDIAALTAIPDRPRGAFALIAALVERSLFALQPLGEGDWRRARSAYEDFAFVEGWRG</sequence>
<evidence type="ECO:0000313" key="2">
    <source>
        <dbReference type="EMBL" id="TXC64128.1"/>
    </source>
</evidence>
<protein>
    <recommendedName>
        <fullName evidence="4">DUF4129 domain-containing protein</fullName>
    </recommendedName>
</protein>
<comment type="caution">
    <text evidence="2">The sequence shown here is derived from an EMBL/GenBank/DDBJ whole genome shotgun (WGS) entry which is preliminary data.</text>
</comment>
<dbReference type="EMBL" id="VOQQ01000001">
    <property type="protein sequence ID" value="TXC64128.1"/>
    <property type="molecule type" value="Genomic_DNA"/>
</dbReference>
<evidence type="ECO:0000256" key="1">
    <source>
        <dbReference type="SAM" id="Phobius"/>
    </source>
</evidence>
<keyword evidence="1" id="KW-0472">Membrane</keyword>
<keyword evidence="3" id="KW-1185">Reference proteome</keyword>
<dbReference type="RefSeq" id="WP_147043534.1">
    <property type="nucleotide sequence ID" value="NZ_BAABIR010000001.1"/>
</dbReference>
<keyword evidence="1" id="KW-1133">Transmembrane helix</keyword>
<keyword evidence="1" id="KW-0812">Transmembrane</keyword>
<gene>
    <name evidence="2" type="ORF">FRZ32_10945</name>
</gene>
<name>A0A5C6TWL5_9SPHN</name>
<reference evidence="2 3" key="1">
    <citation type="journal article" date="2015" name="J. Microbiol.">
        <title>Sphingosinicella ginsenosidimutans sp. nov., with ginsenoside converting activity.</title>
        <authorList>
            <person name="Kim J.K."/>
            <person name="Kang M.S."/>
            <person name="Park S.C."/>
            <person name="Kim K.M."/>
            <person name="Choi K."/>
            <person name="Yoon M.H."/>
            <person name="Im W.T."/>
        </authorList>
    </citation>
    <scope>NUCLEOTIDE SEQUENCE [LARGE SCALE GENOMIC DNA]</scope>
    <source>
        <strain evidence="2 3">BS-11</strain>
    </source>
</reference>
<dbReference type="AlphaFoldDB" id="A0A5C6TWL5"/>
<accession>A0A5C6TWL5</accession>
<dbReference type="OrthoDB" id="8478645at2"/>
<evidence type="ECO:0008006" key="4">
    <source>
        <dbReference type="Google" id="ProtNLM"/>
    </source>
</evidence>
<proteinExistence type="predicted"/>
<evidence type="ECO:0000313" key="3">
    <source>
        <dbReference type="Proteomes" id="UP000321249"/>
    </source>
</evidence>
<organism evidence="2 3">
    <name type="scientific">Allosphingosinicella ginsenosidimutans</name>
    <dbReference type="NCBI Taxonomy" id="1176539"/>
    <lineage>
        <taxon>Bacteria</taxon>
        <taxon>Pseudomonadati</taxon>
        <taxon>Pseudomonadota</taxon>
        <taxon>Alphaproteobacteria</taxon>
        <taxon>Sphingomonadales</taxon>
        <taxon>Sphingomonadaceae</taxon>
        <taxon>Allosphingosinicella</taxon>
    </lineage>
</organism>
<feature type="transmembrane region" description="Helical" evidence="1">
    <location>
        <begin position="60"/>
        <end position="82"/>
    </location>
</feature>
<dbReference type="Proteomes" id="UP000321249">
    <property type="component" value="Unassembled WGS sequence"/>
</dbReference>